<organism evidence="1 2">
    <name type="scientific">Chelativorans petroleitrophicus</name>
    <dbReference type="NCBI Taxonomy" id="2975484"/>
    <lineage>
        <taxon>Bacteria</taxon>
        <taxon>Pseudomonadati</taxon>
        <taxon>Pseudomonadota</taxon>
        <taxon>Alphaproteobacteria</taxon>
        <taxon>Hyphomicrobiales</taxon>
        <taxon>Phyllobacteriaceae</taxon>
        <taxon>Chelativorans</taxon>
    </lineage>
</organism>
<reference evidence="1" key="1">
    <citation type="submission" date="2022-08" db="EMBL/GenBank/DDBJ databases">
        <title>Chelativorans sichuanense sp. nov., a paraffin oil-degrading bacterium isolated from a mixture of oil-based drill cuttings and paddy soil.</title>
        <authorList>
            <person name="Yu J."/>
            <person name="Liu H."/>
            <person name="Chen Q."/>
        </authorList>
    </citation>
    <scope>NUCLEOTIDE SEQUENCE</scope>
    <source>
        <strain evidence="1">SCAU 2101</strain>
    </source>
</reference>
<dbReference type="InterPro" id="IPR021270">
    <property type="entry name" value="DUF2849"/>
</dbReference>
<name>A0A9X2X688_9HYPH</name>
<evidence type="ECO:0000313" key="2">
    <source>
        <dbReference type="Proteomes" id="UP001149009"/>
    </source>
</evidence>
<dbReference type="Pfam" id="PF11011">
    <property type="entry name" value="DUF2849"/>
    <property type="match status" value="1"/>
</dbReference>
<dbReference type="RefSeq" id="WP_261513933.1">
    <property type="nucleotide sequence ID" value="NZ_JAODNV010000004.1"/>
</dbReference>
<comment type="caution">
    <text evidence="1">The sequence shown here is derived from an EMBL/GenBank/DDBJ whole genome shotgun (WGS) entry which is preliminary data.</text>
</comment>
<dbReference type="EMBL" id="JAODNV010000004">
    <property type="protein sequence ID" value="MCT8989229.1"/>
    <property type="molecule type" value="Genomic_DNA"/>
</dbReference>
<protein>
    <submittedName>
        <fullName evidence="1">DUF2849 domain-containing protein</fullName>
    </submittedName>
</protein>
<accession>A0A9X2X688</accession>
<dbReference type="Proteomes" id="UP001149009">
    <property type="component" value="Unassembled WGS sequence"/>
</dbReference>
<dbReference type="AlphaFoldDB" id="A0A9X2X688"/>
<sequence>MKILAANRLTDGVAVWLGEDDVWVEDISQARVVRDKEGEESLLRTGEVAFQRNEVVDAELVDVEVVDGAIRPLRLRERIRAAGPTIHPEIGKQALKRAVTLV</sequence>
<evidence type="ECO:0000313" key="1">
    <source>
        <dbReference type="EMBL" id="MCT8989229.1"/>
    </source>
</evidence>
<gene>
    <name evidence="1" type="ORF">NYR54_02795</name>
</gene>
<keyword evidence="2" id="KW-1185">Reference proteome</keyword>
<proteinExistence type="predicted"/>